<accession>A0A380C6X6</accession>
<organism evidence="2 3">
    <name type="scientific">Sphingobacterium spiritivorum</name>
    <name type="common">Flavobacterium spiritivorum</name>
    <dbReference type="NCBI Taxonomy" id="258"/>
    <lineage>
        <taxon>Bacteria</taxon>
        <taxon>Pseudomonadati</taxon>
        <taxon>Bacteroidota</taxon>
        <taxon>Sphingobacteriia</taxon>
        <taxon>Sphingobacteriales</taxon>
        <taxon>Sphingobacteriaceae</taxon>
        <taxon>Sphingobacterium</taxon>
    </lineage>
</organism>
<evidence type="ECO:0000313" key="2">
    <source>
        <dbReference type="EMBL" id="SUJ14098.1"/>
    </source>
</evidence>
<dbReference type="EMBL" id="UGYW01000002">
    <property type="protein sequence ID" value="SUJ14098.1"/>
    <property type="molecule type" value="Genomic_DNA"/>
</dbReference>
<evidence type="ECO:0000313" key="3">
    <source>
        <dbReference type="Proteomes" id="UP000254893"/>
    </source>
</evidence>
<dbReference type="RefSeq" id="WP_115170232.1">
    <property type="nucleotide sequence ID" value="NZ_UGYW01000002.1"/>
</dbReference>
<feature type="transmembrane region" description="Helical" evidence="1">
    <location>
        <begin position="57"/>
        <end position="75"/>
    </location>
</feature>
<evidence type="ECO:0008006" key="4">
    <source>
        <dbReference type="Google" id="ProtNLM"/>
    </source>
</evidence>
<keyword evidence="1" id="KW-0472">Membrane</keyword>
<name>A0A380C6X6_SPHSI</name>
<dbReference type="Proteomes" id="UP000254893">
    <property type="component" value="Unassembled WGS sequence"/>
</dbReference>
<dbReference type="AlphaFoldDB" id="A0A380C6X6"/>
<gene>
    <name evidence="2" type="ORF">NCTC11388_02350</name>
</gene>
<feature type="transmembrane region" description="Helical" evidence="1">
    <location>
        <begin position="124"/>
        <end position="143"/>
    </location>
</feature>
<keyword evidence="1" id="KW-0812">Transmembrane</keyword>
<dbReference type="InterPro" id="IPR025635">
    <property type="entry name" value="DUF4293"/>
</dbReference>
<protein>
    <recommendedName>
        <fullName evidence="4">DUF4293 domain-containing protein</fullName>
    </recommendedName>
</protein>
<proteinExistence type="predicted"/>
<keyword evidence="1" id="KW-1133">Transmembrane helix</keyword>
<reference evidence="2 3" key="1">
    <citation type="submission" date="2018-06" db="EMBL/GenBank/DDBJ databases">
        <authorList>
            <consortium name="Pathogen Informatics"/>
            <person name="Doyle S."/>
        </authorList>
    </citation>
    <scope>NUCLEOTIDE SEQUENCE [LARGE SCALE GENOMIC DNA]</scope>
    <source>
        <strain evidence="2 3">NCTC11388</strain>
    </source>
</reference>
<feature type="transmembrane region" description="Helical" evidence="1">
    <location>
        <begin position="87"/>
        <end position="104"/>
    </location>
</feature>
<sequence>MIQRIQTVWLLLAGVTIFALFLFPYLQYIDVAGIGRKLLVSGSYTAVNGESVKEESFILQSIATVVLGLIPVYIIFKFKDRKMQIKLIFLQMVLVVLFFFWLYSFSGDILSKTSQYLSASNIGVGFFLFPVAIVFLSLAFGGIRKDERLIKSAERLR</sequence>
<feature type="transmembrane region" description="Helical" evidence="1">
    <location>
        <begin position="7"/>
        <end position="26"/>
    </location>
</feature>
<dbReference type="Pfam" id="PF14126">
    <property type="entry name" value="DUF4293"/>
    <property type="match status" value="1"/>
</dbReference>
<evidence type="ECO:0000256" key="1">
    <source>
        <dbReference type="SAM" id="Phobius"/>
    </source>
</evidence>